<dbReference type="GeneID" id="25276243"/>
<protein>
    <recommendedName>
        <fullName evidence="12">Dihydrolipoamide dehydrogenase</fullName>
    </recommendedName>
</protein>
<evidence type="ECO:0008006" key="12">
    <source>
        <dbReference type="Google" id="ProtNLM"/>
    </source>
</evidence>
<feature type="binding site" evidence="5">
    <location>
        <position position="143"/>
    </location>
    <ligand>
        <name>FAD</name>
        <dbReference type="ChEBI" id="CHEBI:57692"/>
    </ligand>
</feature>
<dbReference type="Pfam" id="PF02852">
    <property type="entry name" value="Pyr_redox_dim"/>
    <property type="match status" value="1"/>
</dbReference>
<feature type="domain" description="Pyridine nucleotide-disulphide oxidoreductase dimerisation" evidence="8">
    <location>
        <begin position="392"/>
        <end position="499"/>
    </location>
</feature>
<dbReference type="HOGENOM" id="CLU_016755_1_3_1"/>
<dbReference type="InterPro" id="IPR023753">
    <property type="entry name" value="FAD/NAD-binding_dom"/>
</dbReference>
<keyword evidence="2" id="KW-0285">Flavoprotein</keyword>
<dbReference type="GO" id="GO:0006103">
    <property type="term" value="P:2-oxoglutarate metabolic process"/>
    <property type="evidence" value="ECO:0007669"/>
    <property type="project" value="TreeGrafter"/>
</dbReference>
<dbReference type="STRING" id="1182545.A0A072PTC5"/>
<comment type="similarity">
    <text evidence="1">Belongs to the class-I pyridine nucleotide-disulfide oxidoreductase family.</text>
</comment>
<dbReference type="PANTHER" id="PTHR22912:SF151">
    <property type="entry name" value="DIHYDROLIPOYL DEHYDROGENASE, MITOCHONDRIAL"/>
    <property type="match status" value="1"/>
</dbReference>
<accession>A0A072PTC5</accession>
<gene>
    <name evidence="10" type="ORF">A1O9_01296</name>
</gene>
<evidence type="ECO:0000256" key="1">
    <source>
        <dbReference type="ARBA" id="ARBA00007532"/>
    </source>
</evidence>
<feature type="domain" description="FAD/NAD(P)-binding" evidence="9">
    <location>
        <begin position="25"/>
        <end position="343"/>
    </location>
</feature>
<feature type="region of interest" description="Disordered" evidence="7">
    <location>
        <begin position="370"/>
        <end position="394"/>
    </location>
</feature>
<dbReference type="InterPro" id="IPR036188">
    <property type="entry name" value="FAD/NAD-bd_sf"/>
</dbReference>
<comment type="caution">
    <text evidence="10">The sequence shown here is derived from an EMBL/GenBank/DDBJ whole genome shotgun (WGS) entry which is preliminary data.</text>
</comment>
<dbReference type="Pfam" id="PF07992">
    <property type="entry name" value="Pyr_redox_2"/>
    <property type="match status" value="1"/>
</dbReference>
<dbReference type="Proteomes" id="UP000027920">
    <property type="component" value="Unassembled WGS sequence"/>
</dbReference>
<dbReference type="SUPFAM" id="SSF51905">
    <property type="entry name" value="FAD/NAD(P)-binding domain"/>
    <property type="match status" value="1"/>
</dbReference>
<proteinExistence type="inferred from homology"/>
<comment type="cofactor">
    <cofactor evidence="5">
        <name>FAD</name>
        <dbReference type="ChEBI" id="CHEBI:57692"/>
    </cofactor>
    <text evidence="5">Binds 1 FAD per subunit.</text>
</comment>
<dbReference type="Gene3D" id="3.30.390.30">
    <property type="match status" value="1"/>
</dbReference>
<evidence type="ECO:0000259" key="8">
    <source>
        <dbReference type="Pfam" id="PF02852"/>
    </source>
</evidence>
<dbReference type="RefSeq" id="XP_013265909.1">
    <property type="nucleotide sequence ID" value="XM_013410455.1"/>
</dbReference>
<keyword evidence="11" id="KW-1185">Reference proteome</keyword>
<evidence type="ECO:0000313" key="10">
    <source>
        <dbReference type="EMBL" id="KEF63319.1"/>
    </source>
</evidence>
<dbReference type="Gene3D" id="3.50.50.60">
    <property type="entry name" value="FAD/NAD(P)-binding domain"/>
    <property type="match status" value="2"/>
</dbReference>
<feature type="binding site" evidence="5">
    <location>
        <position position="71"/>
    </location>
    <ligand>
        <name>FAD</name>
        <dbReference type="ChEBI" id="CHEBI:57692"/>
    </ligand>
</feature>
<dbReference type="SUPFAM" id="SSF55424">
    <property type="entry name" value="FAD/NAD-linked reductases, dimerisation (C-terminal) domain"/>
    <property type="match status" value="1"/>
</dbReference>
<feature type="binding site" evidence="5">
    <location>
        <position position="341"/>
    </location>
    <ligand>
        <name>FAD</name>
        <dbReference type="ChEBI" id="CHEBI:57692"/>
    </ligand>
</feature>
<evidence type="ECO:0000256" key="3">
    <source>
        <dbReference type="ARBA" id="ARBA00022827"/>
    </source>
</evidence>
<feature type="disulfide bond" description="Redox-active" evidence="6">
    <location>
        <begin position="62"/>
        <end position="67"/>
    </location>
</feature>
<dbReference type="PANTHER" id="PTHR22912">
    <property type="entry name" value="DISULFIDE OXIDOREDUCTASE"/>
    <property type="match status" value="1"/>
</dbReference>
<keyword evidence="3 5" id="KW-0274">FAD</keyword>
<feature type="binding site" evidence="5">
    <location>
        <position position="298"/>
    </location>
    <ligand>
        <name>NAD(+)</name>
        <dbReference type="ChEBI" id="CHEBI:57540"/>
    </ligand>
</feature>
<evidence type="ECO:0000256" key="2">
    <source>
        <dbReference type="ARBA" id="ARBA00022630"/>
    </source>
</evidence>
<dbReference type="PRINTS" id="PR00368">
    <property type="entry name" value="FADPNR"/>
</dbReference>
<dbReference type="AlphaFoldDB" id="A0A072PTC5"/>
<dbReference type="PRINTS" id="PR00411">
    <property type="entry name" value="PNDRDTASEI"/>
</dbReference>
<dbReference type="InterPro" id="IPR001100">
    <property type="entry name" value="Pyr_nuc-diS_OxRdtase"/>
</dbReference>
<evidence type="ECO:0000256" key="6">
    <source>
        <dbReference type="PIRSR" id="PIRSR000350-4"/>
    </source>
</evidence>
<evidence type="ECO:0000256" key="5">
    <source>
        <dbReference type="PIRSR" id="PIRSR000350-3"/>
    </source>
</evidence>
<dbReference type="OrthoDB" id="361797at2759"/>
<dbReference type="VEuPathDB" id="FungiDB:A1O9_01296"/>
<dbReference type="PIRSF" id="PIRSF000350">
    <property type="entry name" value="Mercury_reductase_MerA"/>
    <property type="match status" value="1"/>
</dbReference>
<reference evidence="10 11" key="1">
    <citation type="submission" date="2013-03" db="EMBL/GenBank/DDBJ databases">
        <title>The Genome Sequence of Exophiala aquamarina CBS 119918.</title>
        <authorList>
            <consortium name="The Broad Institute Genomics Platform"/>
            <person name="Cuomo C."/>
            <person name="de Hoog S."/>
            <person name="Gorbushina A."/>
            <person name="Walker B."/>
            <person name="Young S.K."/>
            <person name="Zeng Q."/>
            <person name="Gargeya S."/>
            <person name="Fitzgerald M."/>
            <person name="Haas B."/>
            <person name="Abouelleil A."/>
            <person name="Allen A.W."/>
            <person name="Alvarado L."/>
            <person name="Arachchi H.M."/>
            <person name="Berlin A.M."/>
            <person name="Chapman S.B."/>
            <person name="Gainer-Dewar J."/>
            <person name="Goldberg J."/>
            <person name="Griggs A."/>
            <person name="Gujja S."/>
            <person name="Hansen M."/>
            <person name="Howarth C."/>
            <person name="Imamovic A."/>
            <person name="Ireland A."/>
            <person name="Larimer J."/>
            <person name="McCowan C."/>
            <person name="Murphy C."/>
            <person name="Pearson M."/>
            <person name="Poon T.W."/>
            <person name="Priest M."/>
            <person name="Roberts A."/>
            <person name="Saif S."/>
            <person name="Shea T."/>
            <person name="Sisk P."/>
            <person name="Sykes S."/>
            <person name="Wortman J."/>
            <person name="Nusbaum C."/>
            <person name="Birren B."/>
        </authorList>
    </citation>
    <scope>NUCLEOTIDE SEQUENCE [LARGE SCALE GENOMIC DNA]</scope>
    <source>
        <strain evidence="10 11">CBS 119918</strain>
    </source>
</reference>
<keyword evidence="5" id="KW-0547">Nucleotide-binding</keyword>
<evidence type="ECO:0000256" key="4">
    <source>
        <dbReference type="ARBA" id="ARBA00023027"/>
    </source>
</evidence>
<dbReference type="InterPro" id="IPR004099">
    <property type="entry name" value="Pyr_nucl-diS_OxRdtase_dimer"/>
</dbReference>
<name>A0A072PTC5_9EURO</name>
<dbReference type="GO" id="GO:0050660">
    <property type="term" value="F:flavin adenine dinucleotide binding"/>
    <property type="evidence" value="ECO:0007669"/>
    <property type="project" value="TreeGrafter"/>
</dbReference>
<keyword evidence="4 5" id="KW-0520">NAD</keyword>
<evidence type="ECO:0000259" key="9">
    <source>
        <dbReference type="Pfam" id="PF07992"/>
    </source>
</evidence>
<dbReference type="GO" id="GO:0004148">
    <property type="term" value="F:dihydrolipoyl dehydrogenase (NADH) activity"/>
    <property type="evidence" value="ECO:0007669"/>
    <property type="project" value="TreeGrafter"/>
</dbReference>
<feature type="compositionally biased region" description="Basic and acidic residues" evidence="7">
    <location>
        <begin position="371"/>
        <end position="388"/>
    </location>
</feature>
<evidence type="ECO:0000256" key="7">
    <source>
        <dbReference type="SAM" id="MobiDB-lite"/>
    </source>
</evidence>
<dbReference type="EMBL" id="AMGV01000001">
    <property type="protein sequence ID" value="KEF63319.1"/>
    <property type="molecule type" value="Genomic_DNA"/>
</dbReference>
<evidence type="ECO:0000313" key="11">
    <source>
        <dbReference type="Proteomes" id="UP000027920"/>
    </source>
</evidence>
<organism evidence="10 11">
    <name type="scientific">Exophiala aquamarina CBS 119918</name>
    <dbReference type="NCBI Taxonomy" id="1182545"/>
    <lineage>
        <taxon>Eukaryota</taxon>
        <taxon>Fungi</taxon>
        <taxon>Dikarya</taxon>
        <taxon>Ascomycota</taxon>
        <taxon>Pezizomycotina</taxon>
        <taxon>Eurotiomycetes</taxon>
        <taxon>Chaetothyriomycetidae</taxon>
        <taxon>Chaetothyriales</taxon>
        <taxon>Herpotrichiellaceae</taxon>
        <taxon>Exophiala</taxon>
    </lineage>
</organism>
<dbReference type="InterPro" id="IPR016156">
    <property type="entry name" value="FAD/NAD-linked_Rdtase_dimer_sf"/>
</dbReference>
<feature type="binding site" evidence="5">
    <location>
        <begin position="211"/>
        <end position="218"/>
    </location>
    <ligand>
        <name>NAD(+)</name>
        <dbReference type="ChEBI" id="CHEBI:57540"/>
    </ligand>
</feature>
<sequence length="506" mass="53474">MSSTRPDIDVHPKGLSPDDLKIKEFDVVIIGGGPSGETAAMYSVKGGLTALLIESELVGGECPYWACVPSKAMLRPNETIETAKGVGGAKERLALLAAKYSATPEIDVEGTWSARDRFTKGWKDDANVELMRTSGVEVVRGFGSIAGEKRVSIKEWHSGSTVEVTARQAVIVASGSAPSIPVIEGLQKAGYWTPREAVSSNEVPKHLIIIGGGVVGCEMAFAYRSLGSQVTIIGGSDRLLPRIVPEASSMISLSMKNSGIKVLLSTTAKEVTREGSTVKVDLVDGTRLHGAEILIAAGRRARTTGMELDKVGAPTNGAAITVDESLRVVSVPAGWLYAIGDPNGLAPLTHMGKYQAIIASQSIIASARGISGDDSKESDYSRLSRKPSDNATPQVVFTDPQIASVGMTMEQAQAQGLKVKAHSVKMQGHGTFLHAADYDGWAQWVVAEGTGQILGAIFVGRDVADLLHASTVAVVGKLSWRTMFHAVPSFPTLGEVYHNLVESCAK</sequence>
<dbReference type="InterPro" id="IPR050151">
    <property type="entry name" value="Class-I_Pyr_Nuc-Dis_Oxidored"/>
</dbReference>